<evidence type="ECO:0000256" key="2">
    <source>
        <dbReference type="ARBA" id="ARBA00022630"/>
    </source>
</evidence>
<dbReference type="InterPro" id="IPR036188">
    <property type="entry name" value="FAD/NAD-bd_sf"/>
</dbReference>
<dbReference type="Proteomes" id="UP000813385">
    <property type="component" value="Unassembled WGS sequence"/>
</dbReference>
<keyword evidence="4" id="KW-0521">NADP</keyword>
<comment type="caution">
    <text evidence="6">The sequence shown here is derived from an EMBL/GenBank/DDBJ whole genome shotgun (WGS) entry which is preliminary data.</text>
</comment>
<dbReference type="Pfam" id="PF13738">
    <property type="entry name" value="Pyr_redox_3"/>
    <property type="match status" value="1"/>
</dbReference>
<dbReference type="OrthoDB" id="66881at2759"/>
<comment type="similarity">
    <text evidence="1">Belongs to the FMO family.</text>
</comment>
<name>A0A8K0TCX4_9PEZI</name>
<evidence type="ECO:0000256" key="4">
    <source>
        <dbReference type="ARBA" id="ARBA00022857"/>
    </source>
</evidence>
<organism evidence="6 7">
    <name type="scientific">Plectosphaerella cucumerina</name>
    <dbReference type="NCBI Taxonomy" id="40658"/>
    <lineage>
        <taxon>Eukaryota</taxon>
        <taxon>Fungi</taxon>
        <taxon>Dikarya</taxon>
        <taxon>Ascomycota</taxon>
        <taxon>Pezizomycotina</taxon>
        <taxon>Sordariomycetes</taxon>
        <taxon>Hypocreomycetidae</taxon>
        <taxon>Glomerellales</taxon>
        <taxon>Plectosphaerellaceae</taxon>
        <taxon>Plectosphaerella</taxon>
    </lineage>
</organism>
<evidence type="ECO:0000313" key="6">
    <source>
        <dbReference type="EMBL" id="KAH7361533.1"/>
    </source>
</evidence>
<evidence type="ECO:0000256" key="5">
    <source>
        <dbReference type="ARBA" id="ARBA00023002"/>
    </source>
</evidence>
<dbReference type="Gene3D" id="3.50.50.60">
    <property type="entry name" value="FAD/NAD(P)-binding domain"/>
    <property type="match status" value="2"/>
</dbReference>
<dbReference type="InterPro" id="IPR000960">
    <property type="entry name" value="Flavin_mOase"/>
</dbReference>
<dbReference type="InterPro" id="IPR020946">
    <property type="entry name" value="Flavin_mOase-like"/>
</dbReference>
<keyword evidence="5" id="KW-0560">Oxidoreductase</keyword>
<dbReference type="GO" id="GO:0050660">
    <property type="term" value="F:flavin adenine dinucleotide binding"/>
    <property type="evidence" value="ECO:0007669"/>
    <property type="project" value="InterPro"/>
</dbReference>
<accession>A0A8K0TCX4</accession>
<dbReference type="AlphaFoldDB" id="A0A8K0TCX4"/>
<dbReference type="SUPFAM" id="SSF51905">
    <property type="entry name" value="FAD/NAD(P)-binding domain"/>
    <property type="match status" value="2"/>
</dbReference>
<proteinExistence type="inferred from homology"/>
<reference evidence="6" key="1">
    <citation type="journal article" date="2021" name="Nat. Commun.">
        <title>Genetic determinants of endophytism in the Arabidopsis root mycobiome.</title>
        <authorList>
            <person name="Mesny F."/>
            <person name="Miyauchi S."/>
            <person name="Thiergart T."/>
            <person name="Pickel B."/>
            <person name="Atanasova L."/>
            <person name="Karlsson M."/>
            <person name="Huettel B."/>
            <person name="Barry K.W."/>
            <person name="Haridas S."/>
            <person name="Chen C."/>
            <person name="Bauer D."/>
            <person name="Andreopoulos W."/>
            <person name="Pangilinan J."/>
            <person name="LaButti K."/>
            <person name="Riley R."/>
            <person name="Lipzen A."/>
            <person name="Clum A."/>
            <person name="Drula E."/>
            <person name="Henrissat B."/>
            <person name="Kohler A."/>
            <person name="Grigoriev I.V."/>
            <person name="Martin F.M."/>
            <person name="Hacquard S."/>
        </authorList>
    </citation>
    <scope>NUCLEOTIDE SEQUENCE</scope>
    <source>
        <strain evidence="6">MPI-CAGE-AT-0016</strain>
    </source>
</reference>
<dbReference type="GO" id="GO:0050661">
    <property type="term" value="F:NADP binding"/>
    <property type="evidence" value="ECO:0007669"/>
    <property type="project" value="InterPro"/>
</dbReference>
<dbReference type="PIRSF" id="PIRSF000332">
    <property type="entry name" value="FMO"/>
    <property type="match status" value="1"/>
</dbReference>
<sequence>MCGDTTSDTSPYVSTEKPFLTGAEVCKVVAAMATKYEHLIQYRTTVENVETLEGGKGVKLTLRREESDGTDRWYAETFDHLVVATGHNTVPRVPEVPGLEVWKGGLRHASGWRTGEDLKDQRVLIVGNSESAIDIVLQSLPHVKGDIYVSQKSDHPRYPTVFARPGVKEVTTISRFEETKIHLDDGTLLTDIDTVVFATGYFYTHPFLSHVRPQEKTGGFRVPGLYQHIFDIHNPNTIAFVGVANATLTWLAWEKAAFLAALHWSGKLALPSREEMLEWEARRLQDKGSKRFHVMDLPYERVAYFDELNELASEYVEDPKADDELLQCFPFEWVVELIGTRGWKLEKYGLTEDVRGYGTI</sequence>
<dbReference type="EMBL" id="JAGPXD010000003">
    <property type="protein sequence ID" value="KAH7361533.1"/>
    <property type="molecule type" value="Genomic_DNA"/>
</dbReference>
<evidence type="ECO:0000313" key="7">
    <source>
        <dbReference type="Proteomes" id="UP000813385"/>
    </source>
</evidence>
<dbReference type="InterPro" id="IPR050346">
    <property type="entry name" value="FMO-like"/>
</dbReference>
<dbReference type="Pfam" id="PF00743">
    <property type="entry name" value="FMO-like"/>
    <property type="match status" value="1"/>
</dbReference>
<evidence type="ECO:0000256" key="3">
    <source>
        <dbReference type="ARBA" id="ARBA00022827"/>
    </source>
</evidence>
<keyword evidence="7" id="KW-1185">Reference proteome</keyword>
<evidence type="ECO:0000256" key="1">
    <source>
        <dbReference type="ARBA" id="ARBA00009183"/>
    </source>
</evidence>
<keyword evidence="3" id="KW-0274">FAD</keyword>
<gene>
    <name evidence="6" type="ORF">B0T11DRAFT_351292</name>
</gene>
<dbReference type="PANTHER" id="PTHR23023">
    <property type="entry name" value="DIMETHYLANILINE MONOOXYGENASE"/>
    <property type="match status" value="1"/>
</dbReference>
<dbReference type="GO" id="GO:0004499">
    <property type="term" value="F:N,N-dimethylaniline monooxygenase activity"/>
    <property type="evidence" value="ECO:0007669"/>
    <property type="project" value="InterPro"/>
</dbReference>
<protein>
    <submittedName>
        <fullName evidence="6">Thiol-specific monooxygenase</fullName>
    </submittedName>
</protein>
<keyword evidence="2" id="KW-0285">Flavoprotein</keyword>
<keyword evidence="6" id="KW-0503">Monooxygenase</keyword>
<dbReference type="PRINTS" id="PR00370">
    <property type="entry name" value="FMOXYGENASE"/>
</dbReference>